<keyword evidence="2" id="KW-0472">Membrane</keyword>
<evidence type="ECO:0000256" key="1">
    <source>
        <dbReference type="SAM" id="MobiDB-lite"/>
    </source>
</evidence>
<evidence type="ECO:0000313" key="4">
    <source>
        <dbReference type="Proteomes" id="UP001190700"/>
    </source>
</evidence>
<gene>
    <name evidence="3" type="ORF">CYMTET_10600</name>
</gene>
<reference evidence="3 4" key="1">
    <citation type="journal article" date="2015" name="Genome Biol. Evol.">
        <title>Comparative Genomics of a Bacterivorous Green Alga Reveals Evolutionary Causalities and Consequences of Phago-Mixotrophic Mode of Nutrition.</title>
        <authorList>
            <person name="Burns J.A."/>
            <person name="Paasch A."/>
            <person name="Narechania A."/>
            <person name="Kim E."/>
        </authorList>
    </citation>
    <scope>NUCLEOTIDE SEQUENCE [LARGE SCALE GENOMIC DNA]</scope>
    <source>
        <strain evidence="3 4">PLY_AMNH</strain>
    </source>
</reference>
<keyword evidence="2" id="KW-0812">Transmembrane</keyword>
<evidence type="ECO:0000313" key="3">
    <source>
        <dbReference type="EMBL" id="KAK3281605.1"/>
    </source>
</evidence>
<keyword evidence="4" id="KW-1185">Reference proteome</keyword>
<proteinExistence type="predicted"/>
<feature type="non-terminal residue" evidence="3">
    <location>
        <position position="1"/>
    </location>
</feature>
<feature type="transmembrane region" description="Helical" evidence="2">
    <location>
        <begin position="277"/>
        <end position="298"/>
    </location>
</feature>
<dbReference type="EMBL" id="LGRX02003783">
    <property type="protein sequence ID" value="KAK3281605.1"/>
    <property type="molecule type" value="Genomic_DNA"/>
</dbReference>
<feature type="region of interest" description="Disordered" evidence="1">
    <location>
        <begin position="49"/>
        <end position="72"/>
    </location>
</feature>
<comment type="caution">
    <text evidence="3">The sequence shown here is derived from an EMBL/GenBank/DDBJ whole genome shotgun (WGS) entry which is preliminary data.</text>
</comment>
<feature type="transmembrane region" description="Helical" evidence="2">
    <location>
        <begin position="85"/>
        <end position="109"/>
    </location>
</feature>
<name>A0AAE0GNS8_9CHLO</name>
<feature type="transmembrane region" description="Helical" evidence="2">
    <location>
        <begin position="334"/>
        <end position="355"/>
    </location>
</feature>
<feature type="transmembrane region" description="Helical" evidence="2">
    <location>
        <begin position="138"/>
        <end position="162"/>
    </location>
</feature>
<keyword evidence="2" id="KW-1133">Transmembrane helix</keyword>
<dbReference type="Proteomes" id="UP001190700">
    <property type="component" value="Unassembled WGS sequence"/>
</dbReference>
<evidence type="ECO:0000256" key="2">
    <source>
        <dbReference type="SAM" id="Phobius"/>
    </source>
</evidence>
<protein>
    <recommendedName>
        <fullName evidence="5">TRP C-terminal domain-containing protein</fullName>
    </recommendedName>
</protein>
<organism evidence="3 4">
    <name type="scientific">Cymbomonas tetramitiformis</name>
    <dbReference type="NCBI Taxonomy" id="36881"/>
    <lineage>
        <taxon>Eukaryota</taxon>
        <taxon>Viridiplantae</taxon>
        <taxon>Chlorophyta</taxon>
        <taxon>Pyramimonadophyceae</taxon>
        <taxon>Pyramimonadales</taxon>
        <taxon>Pyramimonadaceae</taxon>
        <taxon>Cymbomonas</taxon>
    </lineage>
</organism>
<dbReference type="AlphaFoldDB" id="A0AAE0GNS8"/>
<sequence>RLNKSHKRKLREKLGRNFGSDIQLGDIYLPPPDLPTGESTDDRQKLSLLAHGRPSTGDASPDAMNRKGEEEKKNRKLLFESRLRMYLGLMSFMLTFMHPSVSTFMFQLFNCDKIFFDQDEAQWWLAIDRRLECFTAEWSGYASMATLVICVYVLGLPLGIFVSTSYFDRYKQVCTTEDGTGPMMFVSKGSLQIRTEGYFVHDTKVYPCFHPYYHKPVVENMVSRLDNHAVQTFLGGFIAPFHRQWFWFSAHEMNVRMLQSSFIILVQMVDERGQYDLFFGATVAVLALTIHCFALPYVDRFSNNCQQLCHTSNALILIMFIAVRTMDDTTATQVFGVVMVTIVVVLLGGMVYVIIKGYLGTAKKIVSHRPHFGPIKSLRGLHIYLAFYMGDFLNRVRFTLDRQNSSKVDAPAPAHVEMRSTKAGSTVIAHTPPRRSAETAT</sequence>
<accession>A0AAE0GNS8</accession>
<evidence type="ECO:0008006" key="5">
    <source>
        <dbReference type="Google" id="ProtNLM"/>
    </source>
</evidence>